<protein>
    <submittedName>
        <fullName evidence="4">4'-phosphopantetheinyl transferase superfamily protein</fullName>
    </submittedName>
</protein>
<proteinExistence type="inferred from homology"/>
<organism evidence="4 5">
    <name type="scientific">Ruminococcus hominis</name>
    <dbReference type="NCBI Taxonomy" id="2763065"/>
    <lineage>
        <taxon>Bacteria</taxon>
        <taxon>Bacillati</taxon>
        <taxon>Bacillota</taxon>
        <taxon>Clostridia</taxon>
        <taxon>Eubacteriales</taxon>
        <taxon>Oscillospiraceae</taxon>
        <taxon>Ruminococcus</taxon>
    </lineage>
</organism>
<dbReference type="SUPFAM" id="SSF56214">
    <property type="entry name" value="4'-phosphopantetheinyl transferase"/>
    <property type="match status" value="2"/>
</dbReference>
<dbReference type="Pfam" id="PF01648">
    <property type="entry name" value="ACPS"/>
    <property type="match status" value="1"/>
</dbReference>
<comment type="caution">
    <text evidence="4">The sequence shown here is derived from an EMBL/GenBank/DDBJ whole genome shotgun (WGS) entry which is preliminary data.</text>
</comment>
<dbReference type="InterPro" id="IPR008278">
    <property type="entry name" value="4-PPantetheinyl_Trfase_dom"/>
</dbReference>
<comment type="similarity">
    <text evidence="1">Belongs to the P-Pant transferase superfamily. Gsp/Sfp/HetI/AcpT family.</text>
</comment>
<reference evidence="4 5" key="1">
    <citation type="submission" date="2020-08" db="EMBL/GenBank/DDBJ databases">
        <title>Genome public.</title>
        <authorList>
            <person name="Liu C."/>
            <person name="Sun Q."/>
        </authorList>
    </citation>
    <scope>NUCLEOTIDE SEQUENCE [LARGE SCALE GENOMIC DNA]</scope>
    <source>
        <strain evidence="4 5">NSJ-13</strain>
    </source>
</reference>
<name>A0ABR7G4U4_9FIRM</name>
<dbReference type="InterPro" id="IPR050559">
    <property type="entry name" value="P-Pant_transferase_sf"/>
</dbReference>
<dbReference type="Gene3D" id="3.90.470.20">
    <property type="entry name" value="4'-phosphopantetheinyl transferase domain"/>
    <property type="match status" value="1"/>
</dbReference>
<dbReference type="RefSeq" id="WP_118688313.1">
    <property type="nucleotide sequence ID" value="NZ_JACOPE010000001.1"/>
</dbReference>
<keyword evidence="5" id="KW-1185">Reference proteome</keyword>
<evidence type="ECO:0000256" key="2">
    <source>
        <dbReference type="ARBA" id="ARBA00022679"/>
    </source>
</evidence>
<sequence length="198" mass="23307">MSYKAKLIIADAEHILQYEKKILSQIAPQYVKKYREHKIEEDKKQELMAGYLLKMYLNIEHEEQLIINENGKPFLKAGEPFFNLSHSGNYVVLAIADCEIGVDIEHIMQCHEATVKKVYSPRMQEELTDLSGEEKNEKFSQLWTEFEARLKLKGIGFEEGWKELRDMNCYIDTRRVENYFISVATEEEIFLEVIFKSI</sequence>
<dbReference type="EMBL" id="JACOPE010000001">
    <property type="protein sequence ID" value="MBC5682467.1"/>
    <property type="molecule type" value="Genomic_DNA"/>
</dbReference>
<evidence type="ECO:0000313" key="5">
    <source>
        <dbReference type="Proteomes" id="UP000631576"/>
    </source>
</evidence>
<evidence type="ECO:0000313" key="4">
    <source>
        <dbReference type="EMBL" id="MBC5682467.1"/>
    </source>
</evidence>
<accession>A0ABR7G4U4</accession>
<dbReference type="PANTHER" id="PTHR12215">
    <property type="entry name" value="PHOSPHOPANTETHEINE TRANSFERASE"/>
    <property type="match status" value="1"/>
</dbReference>
<dbReference type="InterPro" id="IPR037143">
    <property type="entry name" value="4-PPantetheinyl_Trfase_dom_sf"/>
</dbReference>
<dbReference type="GO" id="GO:0016740">
    <property type="term" value="F:transferase activity"/>
    <property type="evidence" value="ECO:0007669"/>
    <property type="project" value="UniProtKB-KW"/>
</dbReference>
<keyword evidence="2 4" id="KW-0808">Transferase</keyword>
<gene>
    <name evidence="4" type="ORF">H8S40_02540</name>
</gene>
<evidence type="ECO:0000259" key="3">
    <source>
        <dbReference type="Pfam" id="PF01648"/>
    </source>
</evidence>
<evidence type="ECO:0000256" key="1">
    <source>
        <dbReference type="ARBA" id="ARBA00010990"/>
    </source>
</evidence>
<dbReference type="PANTHER" id="PTHR12215:SF10">
    <property type="entry name" value="L-AMINOADIPATE-SEMIALDEHYDE DEHYDROGENASE-PHOSPHOPANTETHEINYL TRANSFERASE"/>
    <property type="match status" value="1"/>
</dbReference>
<feature type="domain" description="4'-phosphopantetheinyl transferase" evidence="3">
    <location>
        <begin position="100"/>
        <end position="173"/>
    </location>
</feature>
<dbReference type="Proteomes" id="UP000631576">
    <property type="component" value="Unassembled WGS sequence"/>
</dbReference>